<dbReference type="PANTHER" id="PTHR33802">
    <property type="entry name" value="SI:CH211-161H7.5-RELATED"/>
    <property type="match status" value="1"/>
</dbReference>
<feature type="transmembrane region" description="Helical" evidence="1">
    <location>
        <begin position="114"/>
        <end position="132"/>
    </location>
</feature>
<dbReference type="InterPro" id="IPR038330">
    <property type="entry name" value="TspO/MBR-related_sf"/>
</dbReference>
<organism evidence="2 3">
    <name type="scientific">Streptococcus alactolyticus</name>
    <dbReference type="NCBI Taxonomy" id="29389"/>
    <lineage>
        <taxon>Bacteria</taxon>
        <taxon>Bacillati</taxon>
        <taxon>Bacillota</taxon>
        <taxon>Bacilli</taxon>
        <taxon>Lactobacillales</taxon>
        <taxon>Streptococcaceae</taxon>
        <taxon>Streptococcus</taxon>
    </lineage>
</organism>
<reference evidence="2 3" key="1">
    <citation type="submission" date="2019-08" db="EMBL/GenBank/DDBJ databases">
        <title>In-depth cultivation of the pig gut microbiome towards novel bacterial diversity and tailored functional studies.</title>
        <authorList>
            <person name="Wylensek D."/>
            <person name="Hitch T.C.A."/>
            <person name="Clavel T."/>
        </authorList>
    </citation>
    <scope>NUCLEOTIDE SEQUENCE [LARGE SCALE GENOMIC DNA]</scope>
    <source>
        <strain evidence="2 3">BL-178-WT-3A</strain>
    </source>
</reference>
<protein>
    <submittedName>
        <fullName evidence="2">Tryptophan-rich sensory protein</fullName>
    </submittedName>
</protein>
<dbReference type="PANTHER" id="PTHR33802:SF1">
    <property type="entry name" value="XK-RELATED PROTEIN"/>
    <property type="match status" value="1"/>
</dbReference>
<keyword evidence="1" id="KW-0812">Transmembrane</keyword>
<dbReference type="Proteomes" id="UP000471052">
    <property type="component" value="Unassembled WGS sequence"/>
</dbReference>
<gene>
    <name evidence="2" type="ORF">FYJ82_00450</name>
</gene>
<evidence type="ECO:0000256" key="1">
    <source>
        <dbReference type="SAM" id="Phobius"/>
    </source>
</evidence>
<sequence length="266" mass="30166">MNRRIKMKERKKAIINILLLFLTLVINALGALGLINGYSQKEVSDRYLTLITPSPTTFSIWSIIYILVILSCILMIIRSDNDYYKNVINGITSLFRFSSLFNILWIISFSYLQLELSVIFIVAFLFSLSLILEKLLSIKSKGHFIIPLSFGIYAGWLFIATVVNISATLVKLNWNGFGISDTLWAFTILIVAVVIVFLVNVKNKNAVFPLPIAWAYFGINNFLKSSQGFSGSYPILEKASIVGMILLIMISIFRFYKNNYKIIPTT</sequence>
<keyword evidence="1" id="KW-1133">Transmembrane helix</keyword>
<evidence type="ECO:0000313" key="2">
    <source>
        <dbReference type="EMBL" id="MST52935.1"/>
    </source>
</evidence>
<accession>A0A6N7WM99</accession>
<feature type="transmembrane region" description="Helical" evidence="1">
    <location>
        <begin position="144"/>
        <end position="170"/>
    </location>
</feature>
<feature type="transmembrane region" description="Helical" evidence="1">
    <location>
        <begin position="12"/>
        <end position="38"/>
    </location>
</feature>
<feature type="transmembrane region" description="Helical" evidence="1">
    <location>
        <begin position="182"/>
        <end position="199"/>
    </location>
</feature>
<dbReference type="AlphaFoldDB" id="A0A6N7WM99"/>
<dbReference type="Gene3D" id="1.20.1260.100">
    <property type="entry name" value="TspO/MBR protein"/>
    <property type="match status" value="1"/>
</dbReference>
<feature type="transmembrane region" description="Helical" evidence="1">
    <location>
        <begin position="89"/>
        <end position="108"/>
    </location>
</feature>
<name>A0A6N7WM99_STRAY</name>
<proteinExistence type="predicted"/>
<evidence type="ECO:0000313" key="3">
    <source>
        <dbReference type="Proteomes" id="UP000471052"/>
    </source>
</evidence>
<feature type="transmembrane region" description="Helical" evidence="1">
    <location>
        <begin position="235"/>
        <end position="256"/>
    </location>
</feature>
<feature type="transmembrane region" description="Helical" evidence="1">
    <location>
        <begin position="206"/>
        <end position="223"/>
    </location>
</feature>
<feature type="transmembrane region" description="Helical" evidence="1">
    <location>
        <begin position="58"/>
        <end position="77"/>
    </location>
</feature>
<keyword evidence="1" id="KW-0472">Membrane</keyword>
<dbReference type="EMBL" id="VUNP01000002">
    <property type="protein sequence ID" value="MST52935.1"/>
    <property type="molecule type" value="Genomic_DNA"/>
</dbReference>
<dbReference type="OrthoDB" id="5189031at2"/>
<comment type="caution">
    <text evidence="2">The sequence shown here is derived from an EMBL/GenBank/DDBJ whole genome shotgun (WGS) entry which is preliminary data.</text>
</comment>